<dbReference type="Proteomes" id="UP000070700">
    <property type="component" value="Unassembled WGS sequence"/>
</dbReference>
<dbReference type="RefSeq" id="XP_018068152.1">
    <property type="nucleotide sequence ID" value="XM_018205368.1"/>
</dbReference>
<dbReference type="InterPro" id="IPR010730">
    <property type="entry name" value="HET"/>
</dbReference>
<feature type="compositionally biased region" description="Basic and acidic residues" evidence="1">
    <location>
        <begin position="588"/>
        <end position="608"/>
    </location>
</feature>
<dbReference type="KEGG" id="psco:LY89DRAFT_147358"/>
<feature type="domain" description="Heterokaryon incompatibility" evidence="2">
    <location>
        <begin position="98"/>
        <end position="250"/>
    </location>
</feature>
<dbReference type="AlphaFoldDB" id="A0A194X1T6"/>
<feature type="compositionally biased region" description="Basic and acidic residues" evidence="1">
    <location>
        <begin position="568"/>
        <end position="579"/>
    </location>
</feature>
<evidence type="ECO:0000259" key="2">
    <source>
        <dbReference type="Pfam" id="PF06985"/>
    </source>
</evidence>
<dbReference type="InParanoid" id="A0A194X1T6"/>
<dbReference type="GeneID" id="28815094"/>
<evidence type="ECO:0000313" key="4">
    <source>
        <dbReference type="Proteomes" id="UP000070700"/>
    </source>
</evidence>
<accession>A0A194X1T6</accession>
<feature type="compositionally biased region" description="Pro residues" evidence="1">
    <location>
        <begin position="624"/>
        <end position="650"/>
    </location>
</feature>
<protein>
    <recommendedName>
        <fullName evidence="2">Heterokaryon incompatibility domain-containing protein</fullName>
    </recommendedName>
</protein>
<organism evidence="3 4">
    <name type="scientific">Mollisia scopiformis</name>
    <name type="common">Conifer needle endophyte fungus</name>
    <name type="synonym">Phialocephala scopiformis</name>
    <dbReference type="NCBI Taxonomy" id="149040"/>
    <lineage>
        <taxon>Eukaryota</taxon>
        <taxon>Fungi</taxon>
        <taxon>Dikarya</taxon>
        <taxon>Ascomycota</taxon>
        <taxon>Pezizomycotina</taxon>
        <taxon>Leotiomycetes</taxon>
        <taxon>Helotiales</taxon>
        <taxon>Mollisiaceae</taxon>
        <taxon>Mollisia</taxon>
    </lineage>
</organism>
<feature type="region of interest" description="Disordered" evidence="1">
    <location>
        <begin position="568"/>
        <end position="658"/>
    </location>
</feature>
<reference evidence="3 4" key="1">
    <citation type="submission" date="2015-10" db="EMBL/GenBank/DDBJ databases">
        <title>Full genome of DAOMC 229536 Phialocephala scopiformis, a fungal endophyte of spruce producing the potent anti-insectan compound rugulosin.</title>
        <authorList>
            <consortium name="DOE Joint Genome Institute"/>
            <person name="Walker A.K."/>
            <person name="Frasz S.L."/>
            <person name="Seifert K.A."/>
            <person name="Miller J.D."/>
            <person name="Mondo S.J."/>
            <person name="Labutti K."/>
            <person name="Lipzen A."/>
            <person name="Dockter R."/>
            <person name="Kennedy M."/>
            <person name="Grigoriev I.V."/>
            <person name="Spatafora J.W."/>
        </authorList>
    </citation>
    <scope>NUCLEOTIDE SEQUENCE [LARGE SCALE GENOMIC DNA]</scope>
    <source>
        <strain evidence="3 4">CBS 120377</strain>
    </source>
</reference>
<proteinExistence type="predicted"/>
<dbReference type="PANTHER" id="PTHR24148">
    <property type="entry name" value="ANKYRIN REPEAT DOMAIN-CONTAINING PROTEIN 39 HOMOLOG-RELATED"/>
    <property type="match status" value="1"/>
</dbReference>
<keyword evidence="4" id="KW-1185">Reference proteome</keyword>
<evidence type="ECO:0000313" key="3">
    <source>
        <dbReference type="EMBL" id="KUJ13797.1"/>
    </source>
</evidence>
<evidence type="ECO:0000256" key="1">
    <source>
        <dbReference type="SAM" id="MobiDB-lite"/>
    </source>
</evidence>
<dbReference type="EMBL" id="KQ947421">
    <property type="protein sequence ID" value="KUJ13797.1"/>
    <property type="molecule type" value="Genomic_DNA"/>
</dbReference>
<dbReference type="PANTHER" id="PTHR24148:SF73">
    <property type="entry name" value="HET DOMAIN PROTEIN (AFU_ORTHOLOGUE AFUA_8G01020)"/>
    <property type="match status" value="1"/>
</dbReference>
<sequence length="797" mass="90038">MSTSAKPLTMSEIELSEKAVSEDHSWTMISSPEIPFGGLSTAETPPSSQLLVNLPPYNYSPLPGDRNIRILEVYGADSYDTTLCFRITTVSLDSAPPYYAVSYCWENQTPTQLVICEGQTITLTINCEAALKQFRPRQGETVLIWIDAVCIDQARGAVRERNEQVFMMGDVYAKAAQVWVWLGSDRMKSLPVSTIRILNWLRDLSVAASIKSFQRRDDEVLRVALEMNHQDLHDLEYDMPWFTRIWVLQEVLLSRSAILYRDTIPINYRGLINATNLIASLASSNPALLLHDTYLRTNFRMFRRLEAIKAKPGSSSGLRQIWNNARRFYSSDPRDKVFALHSLLTSIGLPLPPPDYTKDVGTVYRETTKAILVYDRSLGILKQITGLGVRTDLSSWSPDWNQRVYPKRPFARPGMRFQASGRSRPAFKFSADGKLAICQGKIIESISMVAKDSMTHTWERLGQIQKYLEWTLNALPQEEFWREVLERNPEWSESILLVWNVHVLQTLIAFVASTANEDQAEEDIYKDLQDCLGDFIESDSGSFARVAKFGDWDAWRNSIMAEYSDEKWKVGKGKETEKPEETEETEKSDETEKPAKPEEPDNPDKPEETPPPDSTPQTTQTPDPSQPDPSQPDKPLPSPPISTPPLPHRPSIPQHQDSQISLVGHREITDFQHLRTRLLSSPASTSALLSTPEFRAWSRVCEEHSQAALHGAIISTTHYQTLFRTQTTNKLGMAPHSVREGDQIALLAGLDSPMVIRAVGNGNWRMVSAGYVCGMMGGEAWDREWNRGEGLDELTFE</sequence>
<dbReference type="Pfam" id="PF06985">
    <property type="entry name" value="HET"/>
    <property type="match status" value="1"/>
</dbReference>
<name>A0A194X1T6_MOLSC</name>
<dbReference type="InterPro" id="IPR052895">
    <property type="entry name" value="HetReg/Transcr_Mod"/>
</dbReference>
<gene>
    <name evidence="3" type="ORF">LY89DRAFT_147358</name>
</gene>
<dbReference type="OrthoDB" id="194358at2759"/>